<dbReference type="InterPro" id="IPR003594">
    <property type="entry name" value="HATPase_dom"/>
</dbReference>
<comment type="catalytic activity">
    <reaction evidence="1">
        <text>ATP + protein L-histidine = ADP + protein N-phospho-L-histidine.</text>
        <dbReference type="EC" id="2.7.13.3"/>
    </reaction>
</comment>
<dbReference type="Pfam" id="PF00672">
    <property type="entry name" value="HAMP"/>
    <property type="match status" value="1"/>
</dbReference>
<dbReference type="PANTHER" id="PTHR34220:SF7">
    <property type="entry name" value="SENSOR HISTIDINE KINASE YPDA"/>
    <property type="match status" value="1"/>
</dbReference>
<feature type="domain" description="Histidine kinase" evidence="8">
    <location>
        <begin position="395"/>
        <end position="498"/>
    </location>
</feature>
<evidence type="ECO:0000259" key="8">
    <source>
        <dbReference type="PROSITE" id="PS50109"/>
    </source>
</evidence>
<dbReference type="Proteomes" id="UP000008466">
    <property type="component" value="Chromosome"/>
</dbReference>
<keyword evidence="4" id="KW-0597">Phosphoprotein</keyword>
<evidence type="ECO:0000256" key="4">
    <source>
        <dbReference type="ARBA" id="ARBA00022553"/>
    </source>
</evidence>
<evidence type="ECO:0000256" key="5">
    <source>
        <dbReference type="ARBA" id="ARBA00022679"/>
    </source>
</evidence>
<dbReference type="Pfam" id="PF02518">
    <property type="entry name" value="HATPase_c"/>
    <property type="match status" value="1"/>
</dbReference>
<proteinExistence type="predicted"/>
<keyword evidence="7" id="KW-0812">Transmembrane</keyword>
<name>F0RUF2_SPHGB</name>
<dbReference type="SUPFAM" id="SSF55874">
    <property type="entry name" value="ATPase domain of HSP90 chaperone/DNA topoisomerase II/histidine kinase"/>
    <property type="match status" value="1"/>
</dbReference>
<dbReference type="STRING" id="158189.SpiBuddy_0481"/>
<keyword evidence="7" id="KW-0472">Membrane</keyword>
<reference evidence="11" key="1">
    <citation type="submission" date="2011-02" db="EMBL/GenBank/DDBJ databases">
        <title>Complete sequence of Spirochaeta sp. Buddy.</title>
        <authorList>
            <person name="Lucas S."/>
            <person name="Copeland A."/>
            <person name="Lapidus A."/>
            <person name="Cheng J.-F."/>
            <person name="Goodwin L."/>
            <person name="Pitluck S."/>
            <person name="Zeytun A."/>
            <person name="Detter J.C."/>
            <person name="Han C."/>
            <person name="Tapia R."/>
            <person name="Land M."/>
            <person name="Hauser L."/>
            <person name="Kyrpides N."/>
            <person name="Ivanova N."/>
            <person name="Mikhailova N."/>
            <person name="Pagani I."/>
            <person name="Ritalahti K.M."/>
            <person name="Loeffler F.E."/>
            <person name="Woyke T."/>
        </authorList>
    </citation>
    <scope>NUCLEOTIDE SEQUENCE [LARGE SCALE GENOMIC DNA]</scope>
    <source>
        <strain evidence="11">ATCC BAA-1886 / DSM 22777 / Buddy</strain>
    </source>
</reference>
<dbReference type="GO" id="GO:0016020">
    <property type="term" value="C:membrane"/>
    <property type="evidence" value="ECO:0007669"/>
    <property type="project" value="UniProtKB-SubCell"/>
</dbReference>
<evidence type="ECO:0000313" key="10">
    <source>
        <dbReference type="EMBL" id="ADY12314.1"/>
    </source>
</evidence>
<comment type="subcellular location">
    <subcellularLocation>
        <location evidence="2">Membrane</location>
    </subcellularLocation>
</comment>
<dbReference type="CDD" id="cd06225">
    <property type="entry name" value="HAMP"/>
    <property type="match status" value="1"/>
</dbReference>
<dbReference type="eggNOG" id="COG2972">
    <property type="taxonomic scope" value="Bacteria"/>
</dbReference>
<evidence type="ECO:0000256" key="3">
    <source>
        <dbReference type="ARBA" id="ARBA00012438"/>
    </source>
</evidence>
<feature type="transmembrane region" description="Helical" evidence="7">
    <location>
        <begin position="191"/>
        <end position="208"/>
    </location>
</feature>
<sequence length="512" mass="59180">METRNKRSLHLNLFHRIFLFLIVFILFIFLQLGISAYQERFILAPIQKSSGNVQKISLLLDSLGKAREVLSSYRWDFGDIATLVSELRKENEISEENLEKIDTAIGSIGVEQYLLVSAVNTTYNNYRGYLSLMQELLISNNIDQASEVYYSDLEPCLNSLYTYVQQLIERAIMDNQSTYDRLIRLNEDLNTVYALTVLVMILFGFAAFKEVIRMLSIVQEMASSSKAITAGDYDRPELSEHRKDEIGDMARAFNEMKKAMRNQVRLLTANNEMEKEIHRKDTEALAMQNLLEREKLQLLRSQINPHFLFNTINVMKYTAQEEKAEKTDALLSSLARLFRYALADNEVMVPLSREIQIVDEYYSLYKARFKDKVSLIWDVSPFLVLTETLVPSFFLQPLVENAFKHGLGPKELSGSIWLTLQEKDEMLWVTVEDDGVGMDEEKLQMLRSRLLDPPVTGEHIGLYSVAARLKLMDVRCRLEVTSKQGQGTTIRIEMPLMFRKEEEEDDQDTDCR</sequence>
<dbReference type="KEGG" id="sbu:SpiBuddy_0481"/>
<evidence type="ECO:0000256" key="6">
    <source>
        <dbReference type="ARBA" id="ARBA00022777"/>
    </source>
</evidence>
<keyword evidence="6 10" id="KW-0418">Kinase</keyword>
<dbReference type="HOGENOM" id="CLU_020473_5_1_12"/>
<dbReference type="Gene3D" id="3.30.565.10">
    <property type="entry name" value="Histidine kinase-like ATPase, C-terminal domain"/>
    <property type="match status" value="1"/>
</dbReference>
<organism evidence="10 11">
    <name type="scientific">Sphaerochaeta globosa (strain ATCC BAA-1886 / DSM 22777 / Buddy)</name>
    <name type="common">Spirochaeta sp. (strain Buddy)</name>
    <dbReference type="NCBI Taxonomy" id="158189"/>
    <lineage>
        <taxon>Bacteria</taxon>
        <taxon>Pseudomonadati</taxon>
        <taxon>Spirochaetota</taxon>
        <taxon>Spirochaetia</taxon>
        <taxon>Spirochaetales</taxon>
        <taxon>Sphaerochaetaceae</taxon>
        <taxon>Sphaerochaeta</taxon>
    </lineage>
</organism>
<dbReference type="InterPro" id="IPR003660">
    <property type="entry name" value="HAMP_dom"/>
</dbReference>
<dbReference type="OrthoDB" id="370211at2"/>
<protein>
    <recommendedName>
        <fullName evidence="3">histidine kinase</fullName>
        <ecNumber evidence="3">2.7.13.3</ecNumber>
    </recommendedName>
</protein>
<dbReference type="SMART" id="SM00304">
    <property type="entry name" value="HAMP"/>
    <property type="match status" value="1"/>
</dbReference>
<keyword evidence="5" id="KW-0808">Transferase</keyword>
<evidence type="ECO:0000256" key="1">
    <source>
        <dbReference type="ARBA" id="ARBA00000085"/>
    </source>
</evidence>
<dbReference type="InterPro" id="IPR005467">
    <property type="entry name" value="His_kinase_dom"/>
</dbReference>
<evidence type="ECO:0000259" key="9">
    <source>
        <dbReference type="PROSITE" id="PS50885"/>
    </source>
</evidence>
<evidence type="ECO:0000313" key="11">
    <source>
        <dbReference type="Proteomes" id="UP000008466"/>
    </source>
</evidence>
<dbReference type="SMART" id="SM00387">
    <property type="entry name" value="HATPase_c"/>
    <property type="match status" value="1"/>
</dbReference>
<dbReference type="PANTHER" id="PTHR34220">
    <property type="entry name" value="SENSOR HISTIDINE KINASE YPDA"/>
    <property type="match status" value="1"/>
</dbReference>
<dbReference type="RefSeq" id="WP_013606167.1">
    <property type="nucleotide sequence ID" value="NC_015152.1"/>
</dbReference>
<evidence type="ECO:0000256" key="2">
    <source>
        <dbReference type="ARBA" id="ARBA00004370"/>
    </source>
</evidence>
<dbReference type="InterPro" id="IPR010559">
    <property type="entry name" value="Sig_transdc_His_kin_internal"/>
</dbReference>
<feature type="transmembrane region" description="Helical" evidence="7">
    <location>
        <begin position="13"/>
        <end position="34"/>
    </location>
</feature>
<dbReference type="EC" id="2.7.13.3" evidence="3"/>
<dbReference type="PROSITE" id="PS50885">
    <property type="entry name" value="HAMP"/>
    <property type="match status" value="1"/>
</dbReference>
<dbReference type="SUPFAM" id="SSF158472">
    <property type="entry name" value="HAMP domain-like"/>
    <property type="match status" value="1"/>
</dbReference>
<keyword evidence="7" id="KW-1133">Transmembrane helix</keyword>
<dbReference type="EMBL" id="CP002541">
    <property type="protein sequence ID" value="ADY12314.1"/>
    <property type="molecule type" value="Genomic_DNA"/>
</dbReference>
<accession>F0RUF2</accession>
<dbReference type="Pfam" id="PF06580">
    <property type="entry name" value="His_kinase"/>
    <property type="match status" value="1"/>
</dbReference>
<gene>
    <name evidence="10" type="ordered locus">SpiBuddy_0481</name>
</gene>
<keyword evidence="11" id="KW-1185">Reference proteome</keyword>
<dbReference type="InterPro" id="IPR050640">
    <property type="entry name" value="Bact_2-comp_sensor_kinase"/>
</dbReference>
<dbReference type="InterPro" id="IPR036890">
    <property type="entry name" value="HATPase_C_sf"/>
</dbReference>
<dbReference type="GO" id="GO:0000155">
    <property type="term" value="F:phosphorelay sensor kinase activity"/>
    <property type="evidence" value="ECO:0007669"/>
    <property type="project" value="InterPro"/>
</dbReference>
<dbReference type="PROSITE" id="PS50109">
    <property type="entry name" value="HIS_KIN"/>
    <property type="match status" value="1"/>
</dbReference>
<dbReference type="AlphaFoldDB" id="F0RUF2"/>
<dbReference type="Gene3D" id="6.10.340.10">
    <property type="match status" value="1"/>
</dbReference>
<evidence type="ECO:0000256" key="7">
    <source>
        <dbReference type="SAM" id="Phobius"/>
    </source>
</evidence>
<feature type="domain" description="HAMP" evidence="9">
    <location>
        <begin position="212"/>
        <end position="265"/>
    </location>
</feature>